<evidence type="ECO:0000259" key="4">
    <source>
        <dbReference type="Pfam" id="PF13407"/>
    </source>
</evidence>
<dbReference type="InterPro" id="IPR050555">
    <property type="entry name" value="Bact_Solute-Bind_Prot2"/>
</dbReference>
<feature type="domain" description="Periplasmic binding protein" evidence="4">
    <location>
        <begin position="61"/>
        <end position="314"/>
    </location>
</feature>
<dbReference type="SUPFAM" id="SSF53822">
    <property type="entry name" value="Periplasmic binding protein-like I"/>
    <property type="match status" value="1"/>
</dbReference>
<dbReference type="InterPro" id="IPR028082">
    <property type="entry name" value="Peripla_BP_I"/>
</dbReference>
<accession>A0A0L0JQG7</accession>
<feature type="chain" id="PRO_5039507721" evidence="3">
    <location>
        <begin position="21"/>
        <end position="366"/>
    </location>
</feature>
<evidence type="ECO:0000256" key="2">
    <source>
        <dbReference type="ARBA" id="ARBA00007639"/>
    </source>
</evidence>
<dbReference type="GO" id="GO:0030288">
    <property type="term" value="C:outer membrane-bounded periplasmic space"/>
    <property type="evidence" value="ECO:0007669"/>
    <property type="project" value="TreeGrafter"/>
</dbReference>
<evidence type="ECO:0000313" key="5">
    <source>
        <dbReference type="EMBL" id="KND27813.1"/>
    </source>
</evidence>
<sequence length="366" mass="37870">MSRTRLPLAALSLVSVSALALSACSQSSDASTKASGDSAASAKAATGKKPAPFASGAVKVALVRQSGAGDYFEQWGNGAKAQAKALGIDLTVYDAQADNAKQATDLSSAINSGAKAIIVDHGFPATIQPEIDEAVKKGIKVVVYDVETATKGVVTTRQNDASMAQAVLDVMAKSLGKNAKVGYVNVAGYAALDKRDSVWKTEVTAQGWKQAFKVGKVTDSTATDNVPLVSAALTQNSDVTGVFAPYDELAKGTVLAVQNKKLQDKIKVFGADVSNADIQQMTAADSPWVATAGTDPSAVGAAVVRTTALELAGQLGKTTVEFPAVAITQDFLREKKIANMDQLRTALPALNLSQVSTADWIANVAH</sequence>
<evidence type="ECO:0000256" key="1">
    <source>
        <dbReference type="ARBA" id="ARBA00004196"/>
    </source>
</evidence>
<proteinExistence type="inferred from homology"/>
<dbReference type="InterPro" id="IPR025997">
    <property type="entry name" value="SBP_2_dom"/>
</dbReference>
<dbReference type="RefSeq" id="WP_050374223.1">
    <property type="nucleotide sequence ID" value="NZ_KQ257832.1"/>
</dbReference>
<dbReference type="Gene3D" id="3.40.50.2300">
    <property type="match status" value="2"/>
</dbReference>
<protein>
    <submittedName>
        <fullName evidence="5">Sugar ABC transporter substrate-binding protein</fullName>
    </submittedName>
</protein>
<keyword evidence="3" id="KW-0732">Signal</keyword>
<dbReference type="PATRIC" id="fig|42234.21.peg.7208"/>
<dbReference type="OrthoDB" id="7941261at2"/>
<comment type="similarity">
    <text evidence="2">Belongs to the bacterial solute-binding protein 2 family.</text>
</comment>
<dbReference type="PANTHER" id="PTHR30036">
    <property type="entry name" value="D-XYLOSE-BINDING PERIPLASMIC PROTEIN"/>
    <property type="match status" value="1"/>
</dbReference>
<dbReference type="Proteomes" id="UP000037151">
    <property type="component" value="Unassembled WGS sequence"/>
</dbReference>
<dbReference type="AlphaFoldDB" id="A0A0L0JQG7"/>
<name>A0A0L0JQG7_9ACTN</name>
<organism evidence="5 6">
    <name type="scientific">Streptomyces acidiscabies</name>
    <dbReference type="NCBI Taxonomy" id="42234"/>
    <lineage>
        <taxon>Bacteria</taxon>
        <taxon>Bacillati</taxon>
        <taxon>Actinomycetota</taxon>
        <taxon>Actinomycetes</taxon>
        <taxon>Kitasatosporales</taxon>
        <taxon>Streptomycetaceae</taxon>
        <taxon>Streptomyces</taxon>
    </lineage>
</organism>
<gene>
    <name evidence="5" type="ORF">IQ63_34985</name>
</gene>
<feature type="signal peptide" evidence="3">
    <location>
        <begin position="1"/>
        <end position="20"/>
    </location>
</feature>
<evidence type="ECO:0000313" key="6">
    <source>
        <dbReference type="Proteomes" id="UP000037151"/>
    </source>
</evidence>
<dbReference type="GO" id="GO:0030246">
    <property type="term" value="F:carbohydrate binding"/>
    <property type="evidence" value="ECO:0007669"/>
    <property type="project" value="TreeGrafter"/>
</dbReference>
<reference evidence="6" key="1">
    <citation type="submission" date="2014-07" db="EMBL/GenBank/DDBJ databases">
        <title>Genome sequencing of plant-pathogenic Streptomyces species.</title>
        <authorList>
            <person name="Harrison J."/>
            <person name="Sapp M."/>
            <person name="Thwaites R."/>
            <person name="Studholme D.J."/>
        </authorList>
    </citation>
    <scope>NUCLEOTIDE SEQUENCE [LARGE SCALE GENOMIC DNA]</scope>
    <source>
        <strain evidence="6">NCPPB 4445</strain>
    </source>
</reference>
<comment type="caution">
    <text evidence="5">The sequence shown here is derived from an EMBL/GenBank/DDBJ whole genome shotgun (WGS) entry which is preliminary data.</text>
</comment>
<comment type="subcellular location">
    <subcellularLocation>
        <location evidence="1">Cell envelope</location>
    </subcellularLocation>
</comment>
<dbReference type="PROSITE" id="PS51257">
    <property type="entry name" value="PROKAR_LIPOPROTEIN"/>
    <property type="match status" value="1"/>
</dbReference>
<evidence type="ECO:0000256" key="3">
    <source>
        <dbReference type="SAM" id="SignalP"/>
    </source>
</evidence>
<dbReference type="PANTHER" id="PTHR30036:SF7">
    <property type="entry name" value="ABC TRANSPORTER PERIPLASMIC-BINDING PROTEIN YPHF"/>
    <property type="match status" value="1"/>
</dbReference>
<dbReference type="Pfam" id="PF13407">
    <property type="entry name" value="Peripla_BP_4"/>
    <property type="match status" value="1"/>
</dbReference>
<dbReference type="EMBL" id="JPPY01000194">
    <property type="protein sequence ID" value="KND27813.1"/>
    <property type="molecule type" value="Genomic_DNA"/>
</dbReference>